<sequence>MTMMTAQLTELLNSPLMTAASGVVLGLLLGLIWLQLTKQKLSSQHRSQLQQAEMEQQKLLEQLERFQVDQAMASDKVQYLEQELQLNSARVRDLELDQVRLQQVEAHKYALDDQLAEQQEQMDNLQRLLSQRQARIAELESRLESERESQSEKLQLLTEARDQLKSEFQNLANKIFEEKSAKFTTANKDSLGSLLTPLRDQLGEFKRKVEDVYDKEAKDRRSLYEQITQLKELNQQMSMDAVNLTNALKGESKTQGNWGEVILERVLEQSGLRKGYEYETQVSLSEQGQRYMPDVIIRLPDDKDVIVDAKVSLTAYEKYCSADDTPAQERALAEHLQSIRNHIRGLSDKAYQSLEGVRSLDFVLMFIPVEGAFLLALQQDKELFSFAYERNIILVSPSTLLVTLRTINNIWRYERQNRFAQEIARRGGELHDKFVGFVESVEDIGRHLGRTQAAYETAHKRLSSGKGNLVNQAASLHKLGVKNKKELDKKLTDHASESDPDAEQLEILDR</sequence>
<keyword evidence="9" id="KW-1185">Reference proteome</keyword>
<accession>A0ABS2W9M4</accession>
<name>A0ABS2W9M4_9GAMM</name>
<comment type="caution">
    <text evidence="8">The sequence shown here is derived from an EMBL/GenBank/DDBJ whole genome shotgun (WGS) entry which is preliminary data.</text>
</comment>
<dbReference type="EMBL" id="JAFFZP010000020">
    <property type="protein sequence ID" value="MBN0988281.1"/>
    <property type="molecule type" value="Genomic_DNA"/>
</dbReference>
<dbReference type="Proteomes" id="UP000760472">
    <property type="component" value="Unassembled WGS sequence"/>
</dbReference>
<feature type="transmembrane region" description="Helical" evidence="7">
    <location>
        <begin position="16"/>
        <end position="36"/>
    </location>
</feature>
<evidence type="ECO:0000256" key="1">
    <source>
        <dbReference type="ARBA" id="ARBA00003416"/>
    </source>
</evidence>
<protein>
    <submittedName>
        <fullName evidence="8">DNA recombination protein RmuC</fullName>
    </submittedName>
</protein>
<evidence type="ECO:0000313" key="9">
    <source>
        <dbReference type="Proteomes" id="UP000760472"/>
    </source>
</evidence>
<evidence type="ECO:0000256" key="4">
    <source>
        <dbReference type="ARBA" id="ARBA00023172"/>
    </source>
</evidence>
<keyword evidence="4" id="KW-0233">DNA recombination</keyword>
<keyword evidence="7" id="KW-1133">Transmembrane helix</keyword>
<feature type="compositionally biased region" description="Acidic residues" evidence="6">
    <location>
        <begin position="498"/>
        <end position="510"/>
    </location>
</feature>
<proteinExistence type="inferred from homology"/>
<comment type="similarity">
    <text evidence="2">Belongs to the RmuC family.</text>
</comment>
<evidence type="ECO:0000313" key="8">
    <source>
        <dbReference type="EMBL" id="MBN0988281.1"/>
    </source>
</evidence>
<comment type="function">
    <text evidence="1">Involved in DNA recombination.</text>
</comment>
<evidence type="ECO:0000256" key="3">
    <source>
        <dbReference type="ARBA" id="ARBA00023054"/>
    </source>
</evidence>
<gene>
    <name evidence="8" type="primary">rmuC</name>
    <name evidence="8" type="ORF">JW498_12990</name>
</gene>
<feature type="compositionally biased region" description="Basic and acidic residues" evidence="6">
    <location>
        <begin position="488"/>
        <end position="497"/>
    </location>
</feature>
<organism evidence="8 9">
    <name type="scientific">Amphritea pacifica</name>
    <dbReference type="NCBI Taxonomy" id="2811233"/>
    <lineage>
        <taxon>Bacteria</taxon>
        <taxon>Pseudomonadati</taxon>
        <taxon>Pseudomonadota</taxon>
        <taxon>Gammaproteobacteria</taxon>
        <taxon>Oceanospirillales</taxon>
        <taxon>Oceanospirillaceae</taxon>
        <taxon>Amphritea</taxon>
    </lineage>
</organism>
<dbReference type="PANTHER" id="PTHR30563">
    <property type="entry name" value="DNA RECOMBINATION PROTEIN RMUC"/>
    <property type="match status" value="1"/>
</dbReference>
<keyword evidence="7" id="KW-0812">Transmembrane</keyword>
<evidence type="ECO:0000256" key="7">
    <source>
        <dbReference type="SAM" id="Phobius"/>
    </source>
</evidence>
<evidence type="ECO:0000256" key="5">
    <source>
        <dbReference type="SAM" id="Coils"/>
    </source>
</evidence>
<dbReference type="PANTHER" id="PTHR30563:SF0">
    <property type="entry name" value="DNA RECOMBINATION PROTEIN RMUC"/>
    <property type="match status" value="1"/>
</dbReference>
<dbReference type="Pfam" id="PF02646">
    <property type="entry name" value="RmuC"/>
    <property type="match status" value="1"/>
</dbReference>
<feature type="region of interest" description="Disordered" evidence="6">
    <location>
        <begin position="488"/>
        <end position="510"/>
    </location>
</feature>
<evidence type="ECO:0000256" key="6">
    <source>
        <dbReference type="SAM" id="MobiDB-lite"/>
    </source>
</evidence>
<feature type="coiled-coil region" evidence="5">
    <location>
        <begin position="42"/>
        <end position="69"/>
    </location>
</feature>
<keyword evidence="3 5" id="KW-0175">Coiled coil</keyword>
<evidence type="ECO:0000256" key="2">
    <source>
        <dbReference type="ARBA" id="ARBA00009840"/>
    </source>
</evidence>
<keyword evidence="7" id="KW-0472">Membrane</keyword>
<dbReference type="InterPro" id="IPR003798">
    <property type="entry name" value="DNA_recombination_RmuC"/>
</dbReference>
<reference evidence="8 9" key="1">
    <citation type="submission" date="2021-02" db="EMBL/GenBank/DDBJ databases">
        <title>A novel species of genus Amphritea isolated from a fishpond in China.</title>
        <authorList>
            <person name="Lu H."/>
        </authorList>
    </citation>
    <scope>NUCLEOTIDE SEQUENCE [LARGE SCALE GENOMIC DNA]</scope>
    <source>
        <strain evidence="8 9">RP18W</strain>
    </source>
</reference>
<feature type="coiled-coil region" evidence="5">
    <location>
        <begin position="101"/>
        <end position="174"/>
    </location>
</feature>